<dbReference type="UniPathway" id="UPA00143"/>
<keyword evidence="4" id="KW-0863">Zinc-finger</keyword>
<dbReference type="VEuPathDB" id="HostDB:ENSCPOG00000001085"/>
<dbReference type="FunFam" id="1.10.238.10:FF:000182">
    <property type="entry name" value="E3 ubiquitin-protein ligase CBL-C"/>
    <property type="match status" value="1"/>
</dbReference>
<dbReference type="GeneTree" id="ENSGT00940000162336"/>
<dbReference type="InterPro" id="IPR024162">
    <property type="entry name" value="Adaptor_Cbl"/>
</dbReference>
<gene>
    <name evidence="7" type="primary">CBLC</name>
</gene>
<dbReference type="Proteomes" id="UP000005447">
    <property type="component" value="Unassembled WGS sequence"/>
</dbReference>
<dbReference type="GO" id="GO:0017124">
    <property type="term" value="F:SH3 domain binding"/>
    <property type="evidence" value="ECO:0007669"/>
    <property type="project" value="TreeGrafter"/>
</dbReference>
<keyword evidence="4" id="KW-0862">Zinc</keyword>
<dbReference type="Pfam" id="PF02762">
    <property type="entry name" value="Cbl_N3"/>
    <property type="match status" value="1"/>
</dbReference>
<keyword evidence="4" id="KW-0833">Ubl conjugation pathway</keyword>
<reference evidence="7" key="3">
    <citation type="submission" date="2025-09" db="UniProtKB">
        <authorList>
            <consortium name="Ensembl"/>
        </authorList>
    </citation>
    <scope>IDENTIFICATION</scope>
    <source>
        <strain evidence="7">2N</strain>
    </source>
</reference>
<comment type="domain">
    <text evidence="4">The N-terminus is composed of the phosphotyrosine binding (PTB) domain, a short linker region and the RING-type zinc finger. The PTB domain, which is also called TKB (tyrosine kinase binding) domain, is composed of three different subdomains: a four-helix bundle (4H), a calcium-binding EF hand and a divergent SH2 domain.</text>
</comment>
<feature type="region of interest" description="Disordered" evidence="5">
    <location>
        <begin position="426"/>
        <end position="445"/>
    </location>
</feature>
<dbReference type="GO" id="GO:0005509">
    <property type="term" value="F:calcium ion binding"/>
    <property type="evidence" value="ECO:0007669"/>
    <property type="project" value="UniProtKB-UniRule"/>
</dbReference>
<evidence type="ECO:0000259" key="6">
    <source>
        <dbReference type="PROSITE" id="PS51506"/>
    </source>
</evidence>
<dbReference type="PROSITE" id="PS51506">
    <property type="entry name" value="CBL_PTB"/>
    <property type="match status" value="1"/>
</dbReference>
<feature type="compositionally biased region" description="Basic and acidic residues" evidence="5">
    <location>
        <begin position="375"/>
        <end position="388"/>
    </location>
</feature>
<proteinExistence type="predicted"/>
<comment type="pathway">
    <text evidence="4">Protein modification; protein ubiquitination.</text>
</comment>
<dbReference type="Pfam" id="PF02262">
    <property type="entry name" value="Cbl_N"/>
    <property type="match status" value="1"/>
</dbReference>
<dbReference type="InterPro" id="IPR011992">
    <property type="entry name" value="EF-hand-dom_pair"/>
</dbReference>
<dbReference type="Ensembl" id="ENSCPOT00000045475.1">
    <property type="protein sequence ID" value="ENSCPOP00000029559.1"/>
    <property type="gene ID" value="ENSCPOG00000001085.4"/>
</dbReference>
<dbReference type="InterPro" id="IPR036537">
    <property type="entry name" value="Adaptor_Cbl_N_dom_sf"/>
</dbReference>
<dbReference type="GO" id="GO:0023051">
    <property type="term" value="P:regulation of signaling"/>
    <property type="evidence" value="ECO:0007669"/>
    <property type="project" value="InterPro"/>
</dbReference>
<dbReference type="SUPFAM" id="SSF47473">
    <property type="entry name" value="EF-hand"/>
    <property type="match status" value="1"/>
</dbReference>
<dbReference type="Bgee" id="ENSCPOG00000001085">
    <property type="expression patterns" value="Expressed in uterine cervix and 7 other cell types or tissues"/>
</dbReference>
<dbReference type="EMBL" id="AAKN02048231">
    <property type="status" value="NOT_ANNOTATED_CDS"/>
    <property type="molecule type" value="Genomic_DNA"/>
</dbReference>
<dbReference type="InterPro" id="IPR024159">
    <property type="entry name" value="Cbl_PTB"/>
</dbReference>
<dbReference type="PANTHER" id="PTHR23007:SF12">
    <property type="entry name" value="E3 UBIQUITIN-PROTEIN LIGASE CBL-C"/>
    <property type="match status" value="1"/>
</dbReference>
<evidence type="ECO:0000313" key="7">
    <source>
        <dbReference type="Ensembl" id="ENSCPOP00000029559.1"/>
    </source>
</evidence>
<dbReference type="Gene3D" id="1.10.238.10">
    <property type="entry name" value="EF-hand"/>
    <property type="match status" value="1"/>
</dbReference>
<dbReference type="InterPro" id="IPR014742">
    <property type="entry name" value="Adaptor_Cbl_SH2-like"/>
</dbReference>
<feature type="domain" description="Cbl-PTB" evidence="6">
    <location>
        <begin position="7"/>
        <end position="321"/>
    </location>
</feature>
<evidence type="ECO:0000256" key="2">
    <source>
        <dbReference type="ARBA" id="ARBA00022723"/>
    </source>
</evidence>
<dbReference type="AlphaFoldDB" id="A0A286XW92"/>
<dbReference type="GO" id="GO:0061630">
    <property type="term" value="F:ubiquitin protein ligase activity"/>
    <property type="evidence" value="ECO:0007669"/>
    <property type="project" value="UniProtKB-EC"/>
</dbReference>
<dbReference type="PANTHER" id="PTHR23007">
    <property type="entry name" value="CBL"/>
    <property type="match status" value="1"/>
</dbReference>
<keyword evidence="4" id="KW-0808">Transferase</keyword>
<dbReference type="GO" id="GO:0016567">
    <property type="term" value="P:protein ubiquitination"/>
    <property type="evidence" value="ECO:0007669"/>
    <property type="project" value="UniProtKB-UniPathway"/>
</dbReference>
<dbReference type="Gene3D" id="1.20.930.20">
    <property type="entry name" value="Adaptor protein Cbl, N-terminal domain"/>
    <property type="match status" value="1"/>
</dbReference>
<comment type="function">
    <text evidence="4">E3 ubiquitin-protein ligase which accepts ubiquitin from specific E2 ubiquitin-conjugating enzymes, and transfers it to substrates, generally promoting their degradation by the proteasome.</text>
</comment>
<evidence type="ECO:0000256" key="4">
    <source>
        <dbReference type="RuleBase" id="RU367001"/>
    </source>
</evidence>
<dbReference type="CDD" id="cd09920">
    <property type="entry name" value="SH2_Cbl-b_TKB"/>
    <property type="match status" value="1"/>
</dbReference>
<dbReference type="GO" id="GO:0005886">
    <property type="term" value="C:plasma membrane"/>
    <property type="evidence" value="ECO:0007669"/>
    <property type="project" value="TreeGrafter"/>
</dbReference>
<dbReference type="InterPro" id="IPR003153">
    <property type="entry name" value="Adaptor_Cbl_N_hlx"/>
</dbReference>
<feature type="region of interest" description="Disordered" evidence="5">
    <location>
        <begin position="367"/>
        <end position="409"/>
    </location>
</feature>
<evidence type="ECO:0000256" key="3">
    <source>
        <dbReference type="ARBA" id="ARBA00022837"/>
    </source>
</evidence>
<accession>A0A286XW92</accession>
<sequence length="445" mass="48355">MAAAAGPRGGQWAEQRALGRAVRLLQSLEEQCGDPRLAMGPPSLRDLLPSTVRLLRAVARVRHDAGPGGSEGPGGAWNFLQVFLANLEAKAKQVAGLLPGRGRRGASDDLFLEGSRLRQQLAKLALIFSHMHAELGALFPKGKYCGDHYQVTKAEAHAFWREHCGARCVLPWAEFQALLNTCHAVEPGATAQALCSTMDLTFSGHVSIFEFDIFTRLFQPWPTLLKNWQLLAVNHPGYMAFLTYDDVQARLQAYRDKPGSYIFRPSCTRLGQWAIGYVNSDGSILQTIPPSGPLSLVLLEGQKDGNFLYPDGKNRNPDLTALCLAAPQQHIHVSEHKDSQTCPFCRREIKGCEAVSFYRFTGGTVEGKASAVDTDPSRDQESVEREQVGRAGAGRIPGSSPSECPPFQAPLALPRLRAPIPLPRTRAVAQWSGGSRAQATEGAAG</sequence>
<dbReference type="Gene3D" id="3.30.505.10">
    <property type="entry name" value="SH2 domain"/>
    <property type="match status" value="1"/>
</dbReference>
<dbReference type="GO" id="GO:0008270">
    <property type="term" value="F:zinc ion binding"/>
    <property type="evidence" value="ECO:0007669"/>
    <property type="project" value="UniProtKB-KW"/>
</dbReference>
<keyword evidence="3 4" id="KW-0106">Calcium</keyword>
<dbReference type="GO" id="GO:0045121">
    <property type="term" value="C:membrane raft"/>
    <property type="evidence" value="ECO:0007669"/>
    <property type="project" value="TreeGrafter"/>
</dbReference>
<name>A0A286XW92_CAVPO</name>
<dbReference type="InterPro" id="IPR036860">
    <property type="entry name" value="SH2_dom_sf"/>
</dbReference>
<dbReference type="GO" id="GO:0030971">
    <property type="term" value="F:receptor tyrosine kinase binding"/>
    <property type="evidence" value="ECO:0007669"/>
    <property type="project" value="TreeGrafter"/>
</dbReference>
<keyword evidence="2 4" id="KW-0479">Metal-binding</keyword>
<organism evidence="7 8">
    <name type="scientific">Cavia porcellus</name>
    <name type="common">Guinea pig</name>
    <dbReference type="NCBI Taxonomy" id="10141"/>
    <lineage>
        <taxon>Eukaryota</taxon>
        <taxon>Metazoa</taxon>
        <taxon>Chordata</taxon>
        <taxon>Craniata</taxon>
        <taxon>Vertebrata</taxon>
        <taxon>Euteleostomi</taxon>
        <taxon>Mammalia</taxon>
        <taxon>Eutheria</taxon>
        <taxon>Euarchontoglires</taxon>
        <taxon>Glires</taxon>
        <taxon>Rodentia</taxon>
        <taxon>Hystricomorpha</taxon>
        <taxon>Caviidae</taxon>
        <taxon>Cavia</taxon>
    </lineage>
</organism>
<dbReference type="Pfam" id="PF02761">
    <property type="entry name" value="Cbl_N2"/>
    <property type="match status" value="1"/>
</dbReference>
<reference evidence="7" key="2">
    <citation type="submission" date="2025-08" db="UniProtKB">
        <authorList>
            <consortium name="Ensembl"/>
        </authorList>
    </citation>
    <scope>IDENTIFICATION</scope>
    <source>
        <strain evidence="7">2N</strain>
    </source>
</reference>
<dbReference type="GO" id="GO:0001784">
    <property type="term" value="F:phosphotyrosine residue binding"/>
    <property type="evidence" value="ECO:0007669"/>
    <property type="project" value="UniProtKB-UniRule"/>
</dbReference>
<dbReference type="EC" id="2.3.2.27" evidence="4"/>
<dbReference type="InterPro" id="IPR014741">
    <property type="entry name" value="Adaptor_Cbl_EF_hand-like"/>
</dbReference>
<dbReference type="SUPFAM" id="SSF55550">
    <property type="entry name" value="SH2 domain"/>
    <property type="match status" value="1"/>
</dbReference>
<evidence type="ECO:0000256" key="1">
    <source>
        <dbReference type="ARBA" id="ARBA00000900"/>
    </source>
</evidence>
<keyword evidence="8" id="KW-1185">Reference proteome</keyword>
<evidence type="ECO:0000313" key="8">
    <source>
        <dbReference type="Proteomes" id="UP000005447"/>
    </source>
</evidence>
<protein>
    <recommendedName>
        <fullName evidence="4">E3 ubiquitin-protein ligase CBL</fullName>
        <ecNumber evidence="4">2.3.2.27</ecNumber>
    </recommendedName>
</protein>
<evidence type="ECO:0000256" key="5">
    <source>
        <dbReference type="SAM" id="MobiDB-lite"/>
    </source>
</evidence>
<reference evidence="8" key="1">
    <citation type="journal article" date="2011" name="Nature">
        <title>A high-resolution map of human evolutionary constraint using 29 mammals.</title>
        <authorList>
            <person name="Lindblad-Toh K."/>
            <person name="Garber M."/>
            <person name="Zuk O."/>
            <person name="Lin M.F."/>
            <person name="Parker B.J."/>
            <person name="Washietl S."/>
            <person name="Kheradpour P."/>
            <person name="Ernst J."/>
            <person name="Jordan G."/>
            <person name="Mauceli E."/>
            <person name="Ward L.D."/>
            <person name="Lowe C.B."/>
            <person name="Holloway A.K."/>
            <person name="Clamp M."/>
            <person name="Gnerre S."/>
            <person name="Alfoldi J."/>
            <person name="Beal K."/>
            <person name="Chang J."/>
            <person name="Clawson H."/>
            <person name="Cuff J."/>
            <person name="Di Palma F."/>
            <person name="Fitzgerald S."/>
            <person name="Flicek P."/>
            <person name="Guttman M."/>
            <person name="Hubisz M.J."/>
            <person name="Jaffe D.B."/>
            <person name="Jungreis I."/>
            <person name="Kent W.J."/>
            <person name="Kostka D."/>
            <person name="Lara M."/>
            <person name="Martins A.L."/>
            <person name="Massingham T."/>
            <person name="Moltke I."/>
            <person name="Raney B.J."/>
            <person name="Rasmussen M.D."/>
            <person name="Robinson J."/>
            <person name="Stark A."/>
            <person name="Vilella A.J."/>
            <person name="Wen J."/>
            <person name="Xie X."/>
            <person name="Zody M.C."/>
            <person name="Baldwin J."/>
            <person name="Bloom T."/>
            <person name="Chin C.W."/>
            <person name="Heiman D."/>
            <person name="Nicol R."/>
            <person name="Nusbaum C."/>
            <person name="Young S."/>
            <person name="Wilkinson J."/>
            <person name="Worley K.C."/>
            <person name="Kovar C.L."/>
            <person name="Muzny D.M."/>
            <person name="Gibbs R.A."/>
            <person name="Cree A."/>
            <person name="Dihn H.H."/>
            <person name="Fowler G."/>
            <person name="Jhangiani S."/>
            <person name="Joshi V."/>
            <person name="Lee S."/>
            <person name="Lewis L.R."/>
            <person name="Nazareth L.V."/>
            <person name="Okwuonu G."/>
            <person name="Santibanez J."/>
            <person name="Warren W.C."/>
            <person name="Mardis E.R."/>
            <person name="Weinstock G.M."/>
            <person name="Wilson R.K."/>
            <person name="Delehaunty K."/>
            <person name="Dooling D."/>
            <person name="Fronik C."/>
            <person name="Fulton L."/>
            <person name="Fulton B."/>
            <person name="Graves T."/>
            <person name="Minx P."/>
            <person name="Sodergren E."/>
            <person name="Birney E."/>
            <person name="Margulies E.H."/>
            <person name="Herrero J."/>
            <person name="Green E.D."/>
            <person name="Haussler D."/>
            <person name="Siepel A."/>
            <person name="Goldman N."/>
            <person name="Pollard K.S."/>
            <person name="Pedersen J.S."/>
            <person name="Lander E.S."/>
            <person name="Kellis M."/>
        </authorList>
    </citation>
    <scope>NUCLEOTIDE SEQUENCE [LARGE SCALE GENOMIC DNA]</scope>
    <source>
        <strain evidence="8">2N</strain>
    </source>
</reference>
<dbReference type="SUPFAM" id="SSF47668">
    <property type="entry name" value="N-terminal domain of cbl (N-cbl)"/>
    <property type="match status" value="1"/>
</dbReference>
<comment type="catalytic activity">
    <reaction evidence="1 4">
        <text>S-ubiquitinyl-[E2 ubiquitin-conjugating enzyme]-L-cysteine + [acceptor protein]-L-lysine = [E2 ubiquitin-conjugating enzyme]-L-cysteine + N(6)-ubiquitinyl-[acceptor protein]-L-lysine.</text>
        <dbReference type="EC" id="2.3.2.27"/>
    </reaction>
</comment>
<dbReference type="GO" id="GO:0007166">
    <property type="term" value="P:cell surface receptor signaling pathway"/>
    <property type="evidence" value="ECO:0007669"/>
    <property type="project" value="InterPro"/>
</dbReference>